<keyword evidence="4 9" id="KW-0812">Transmembrane</keyword>
<dbReference type="InterPro" id="IPR036640">
    <property type="entry name" value="ABC1_TM_sf"/>
</dbReference>
<evidence type="ECO:0000256" key="6">
    <source>
        <dbReference type="ARBA" id="ARBA00022840"/>
    </source>
</evidence>
<evidence type="ECO:0000259" key="11">
    <source>
        <dbReference type="PROSITE" id="PS50929"/>
    </source>
</evidence>
<keyword evidence="2" id="KW-0813">Transport</keyword>
<reference evidence="12 13" key="1">
    <citation type="journal article" date="2015" name="Nature">
        <title>rRNA introns, odd ribosomes, and small enigmatic genomes across a large radiation of phyla.</title>
        <authorList>
            <person name="Brown C.T."/>
            <person name="Hug L.A."/>
            <person name="Thomas B.C."/>
            <person name="Sharon I."/>
            <person name="Castelle C.J."/>
            <person name="Singh A."/>
            <person name="Wilkins M.J."/>
            <person name="Williams K.H."/>
            <person name="Banfield J.F."/>
        </authorList>
    </citation>
    <scope>NUCLEOTIDE SEQUENCE [LARGE SCALE GENOMIC DNA]</scope>
</reference>
<dbReference type="GO" id="GO:0005524">
    <property type="term" value="F:ATP binding"/>
    <property type="evidence" value="ECO:0007669"/>
    <property type="project" value="UniProtKB-KW"/>
</dbReference>
<evidence type="ECO:0000256" key="3">
    <source>
        <dbReference type="ARBA" id="ARBA00022475"/>
    </source>
</evidence>
<dbReference type="PROSITE" id="PS50893">
    <property type="entry name" value="ABC_TRANSPORTER_2"/>
    <property type="match status" value="1"/>
</dbReference>
<dbReference type="Proteomes" id="UP000034669">
    <property type="component" value="Unassembled WGS sequence"/>
</dbReference>
<dbReference type="PANTHER" id="PTHR24221:SF654">
    <property type="entry name" value="ATP-BINDING CASSETTE SUB-FAMILY B MEMBER 6"/>
    <property type="match status" value="1"/>
</dbReference>
<dbReference type="InterPro" id="IPR017871">
    <property type="entry name" value="ABC_transporter-like_CS"/>
</dbReference>
<comment type="subcellular location">
    <subcellularLocation>
        <location evidence="1">Cell membrane</location>
        <topology evidence="1">Multi-pass membrane protein</topology>
    </subcellularLocation>
</comment>
<dbReference type="Pfam" id="PF00664">
    <property type="entry name" value="ABC_membrane"/>
    <property type="match status" value="1"/>
</dbReference>
<evidence type="ECO:0000259" key="10">
    <source>
        <dbReference type="PROSITE" id="PS50893"/>
    </source>
</evidence>
<feature type="domain" description="ABC transporter" evidence="10">
    <location>
        <begin position="329"/>
        <end position="574"/>
    </location>
</feature>
<keyword evidence="6" id="KW-0067">ATP-binding</keyword>
<evidence type="ECO:0000256" key="4">
    <source>
        <dbReference type="ARBA" id="ARBA00022692"/>
    </source>
</evidence>
<evidence type="ECO:0000256" key="2">
    <source>
        <dbReference type="ARBA" id="ARBA00022448"/>
    </source>
</evidence>
<dbReference type="FunFam" id="3.40.50.300:FF:000221">
    <property type="entry name" value="Multidrug ABC transporter ATP-binding protein"/>
    <property type="match status" value="1"/>
</dbReference>
<dbReference type="InterPro" id="IPR003439">
    <property type="entry name" value="ABC_transporter-like_ATP-bd"/>
</dbReference>
<dbReference type="EMBL" id="LCFI01000004">
    <property type="protein sequence ID" value="KKS90365.1"/>
    <property type="molecule type" value="Genomic_DNA"/>
</dbReference>
<evidence type="ECO:0000313" key="12">
    <source>
        <dbReference type="EMBL" id="KKS90365.1"/>
    </source>
</evidence>
<dbReference type="InterPro" id="IPR003593">
    <property type="entry name" value="AAA+_ATPase"/>
</dbReference>
<comment type="caution">
    <text evidence="12">The sequence shown here is derived from an EMBL/GenBank/DDBJ whole genome shotgun (WGS) entry which is preliminary data.</text>
</comment>
<evidence type="ECO:0000256" key="7">
    <source>
        <dbReference type="ARBA" id="ARBA00022989"/>
    </source>
</evidence>
<evidence type="ECO:0000256" key="5">
    <source>
        <dbReference type="ARBA" id="ARBA00022741"/>
    </source>
</evidence>
<name>A0A0G1CX77_9BACT</name>
<evidence type="ECO:0000256" key="9">
    <source>
        <dbReference type="SAM" id="Phobius"/>
    </source>
</evidence>
<feature type="transmembrane region" description="Helical" evidence="9">
    <location>
        <begin position="143"/>
        <end position="173"/>
    </location>
</feature>
<dbReference type="InterPro" id="IPR039421">
    <property type="entry name" value="Type_1_exporter"/>
</dbReference>
<feature type="transmembrane region" description="Helical" evidence="9">
    <location>
        <begin position="12"/>
        <end position="29"/>
    </location>
</feature>
<evidence type="ECO:0000313" key="13">
    <source>
        <dbReference type="Proteomes" id="UP000034669"/>
    </source>
</evidence>
<dbReference type="Pfam" id="PF00005">
    <property type="entry name" value="ABC_tran"/>
    <property type="match status" value="1"/>
</dbReference>
<dbReference type="GO" id="GO:0005886">
    <property type="term" value="C:plasma membrane"/>
    <property type="evidence" value="ECO:0007669"/>
    <property type="project" value="UniProtKB-SubCell"/>
</dbReference>
<accession>A0A0G1CX77</accession>
<protein>
    <submittedName>
        <fullName evidence="12">ABC transporter related protein</fullName>
    </submittedName>
</protein>
<dbReference type="GO" id="GO:0016887">
    <property type="term" value="F:ATP hydrolysis activity"/>
    <property type="evidence" value="ECO:0007669"/>
    <property type="project" value="InterPro"/>
</dbReference>
<keyword evidence="7 9" id="KW-1133">Transmembrane helix</keyword>
<dbReference type="InterPro" id="IPR011527">
    <property type="entry name" value="ABC1_TM_dom"/>
</dbReference>
<dbReference type="Gene3D" id="1.20.1560.10">
    <property type="entry name" value="ABC transporter type 1, transmembrane domain"/>
    <property type="match status" value="1"/>
</dbReference>
<dbReference type="InterPro" id="IPR027417">
    <property type="entry name" value="P-loop_NTPase"/>
</dbReference>
<evidence type="ECO:0000256" key="1">
    <source>
        <dbReference type="ARBA" id="ARBA00004651"/>
    </source>
</evidence>
<dbReference type="AlphaFoldDB" id="A0A0G1CX77"/>
<keyword evidence="3" id="KW-1003">Cell membrane</keyword>
<dbReference type="PANTHER" id="PTHR24221">
    <property type="entry name" value="ATP-BINDING CASSETTE SUB-FAMILY B"/>
    <property type="match status" value="1"/>
</dbReference>
<dbReference type="SMART" id="SM00382">
    <property type="entry name" value="AAA"/>
    <property type="match status" value="1"/>
</dbReference>
<dbReference type="GO" id="GO:0140359">
    <property type="term" value="F:ABC-type transporter activity"/>
    <property type="evidence" value="ECO:0007669"/>
    <property type="project" value="InterPro"/>
</dbReference>
<sequence>MWSKLWRFLSPFHGTFFVFGALMTIYGLFEVVGGYMQSLVIQLYQSNADAYVWALVILGKYVFDDIYMRLDNAVDWHIVTKHSVPLSRYVKIEMFKKMLNLDVGWHHSHQSGAVLSRVNSGVDRLEQLVNSLSWEFVPRTIQAAISLVPLIIFSPISVLVVVVASVIFIKLTLRSNEERKSIREERFKLYEKMGHREVESIQNIPTIIEYGQENRLTSEYVGDHDKQVRLTEKDFRIANYRYNRLRIWVLNVARLILVPLWVYQLQNGQLAVPTLIFIWGLTDKLFDSCWKYVSLLDRVFDAAEPVNRLLSLREEKSTIPQTGSVRKTTKSLDIVMNQVCFSYKGDYCRGNGIIHDVDLFVPEGSTIGLVGKSGAGKSTLYQLTMGMRHPHAGNLLVGGYDIRDWHHPSLLSHIAHMASGDQISIFDETVANNIAFGRPKASRGEVVSAAKQAGLHEFIMSLQENYDTKVGERGLKLSAGQKQRLAFARALLLKAPILLLDEPTSAVDSGTEVVMQEAIKRLYHKCTVMISAHRLATVMHADKIVVLEGGRKIEEGTHNELLAINGMYAHMWAIQTGQAIS</sequence>
<organism evidence="12 13">
    <name type="scientific">Candidatus Woesebacteria bacterium GW2011_GWA1_43_12</name>
    <dbReference type="NCBI Taxonomy" id="1618557"/>
    <lineage>
        <taxon>Bacteria</taxon>
        <taxon>Candidatus Woeseibacteriota</taxon>
    </lineage>
</organism>
<gene>
    <name evidence="12" type="ORF">UV66_C0004G0007</name>
</gene>
<evidence type="ECO:0000256" key="8">
    <source>
        <dbReference type="ARBA" id="ARBA00023136"/>
    </source>
</evidence>
<dbReference type="SUPFAM" id="SSF90123">
    <property type="entry name" value="ABC transporter transmembrane region"/>
    <property type="match status" value="1"/>
</dbReference>
<feature type="domain" description="ABC transmembrane type-1" evidence="11">
    <location>
        <begin position="86"/>
        <end position="278"/>
    </location>
</feature>
<keyword evidence="5" id="KW-0547">Nucleotide-binding</keyword>
<dbReference type="SUPFAM" id="SSF52540">
    <property type="entry name" value="P-loop containing nucleoside triphosphate hydrolases"/>
    <property type="match status" value="1"/>
</dbReference>
<proteinExistence type="predicted"/>
<dbReference type="Gene3D" id="3.40.50.300">
    <property type="entry name" value="P-loop containing nucleotide triphosphate hydrolases"/>
    <property type="match status" value="1"/>
</dbReference>
<keyword evidence="8 9" id="KW-0472">Membrane</keyword>
<dbReference type="PROSITE" id="PS50929">
    <property type="entry name" value="ABC_TM1F"/>
    <property type="match status" value="1"/>
</dbReference>
<dbReference type="PROSITE" id="PS00211">
    <property type="entry name" value="ABC_TRANSPORTER_1"/>
    <property type="match status" value="1"/>
</dbReference>